<name>A0ABZ2PJU2_9NOCA</name>
<dbReference type="EMBL" id="CP147846">
    <property type="protein sequence ID" value="WXG69437.1"/>
    <property type="molecule type" value="Genomic_DNA"/>
</dbReference>
<keyword evidence="2" id="KW-1185">Reference proteome</keyword>
<sequence length="98" mass="10257">MTNSAYEKWEKGLSPRRYVGLPVTAVRIDQTNSGAVAAWLTDNGITAAHDNGAVSFGHVVGDPGDWVVLSAAAKRARIMDDASFVDIFDAGTPPLAGA</sequence>
<gene>
    <name evidence="1" type="ORF">WDS16_02425</name>
</gene>
<dbReference type="RefSeq" id="WP_338890220.1">
    <property type="nucleotide sequence ID" value="NZ_CP147846.1"/>
</dbReference>
<dbReference type="Proteomes" id="UP001432000">
    <property type="component" value="Chromosome"/>
</dbReference>
<organism evidence="1 2">
    <name type="scientific">Rhodococcus sovatensis</name>
    <dbReference type="NCBI Taxonomy" id="1805840"/>
    <lineage>
        <taxon>Bacteria</taxon>
        <taxon>Bacillati</taxon>
        <taxon>Actinomycetota</taxon>
        <taxon>Actinomycetes</taxon>
        <taxon>Mycobacteriales</taxon>
        <taxon>Nocardiaceae</taxon>
        <taxon>Rhodococcus</taxon>
    </lineage>
</organism>
<protein>
    <submittedName>
        <fullName evidence="1">Uncharacterized protein</fullName>
    </submittedName>
</protein>
<reference evidence="1 2" key="1">
    <citation type="submission" date="2024-03" db="EMBL/GenBank/DDBJ databases">
        <title>Natural products discovery in diverse microorganisms through a two-stage MS feature dereplication strategy.</title>
        <authorList>
            <person name="Zhang R."/>
        </authorList>
    </citation>
    <scope>NUCLEOTIDE SEQUENCE [LARGE SCALE GENOMIC DNA]</scope>
    <source>
        <strain evidence="1 2">18930</strain>
    </source>
</reference>
<evidence type="ECO:0000313" key="2">
    <source>
        <dbReference type="Proteomes" id="UP001432000"/>
    </source>
</evidence>
<evidence type="ECO:0000313" key="1">
    <source>
        <dbReference type="EMBL" id="WXG69437.1"/>
    </source>
</evidence>
<proteinExistence type="predicted"/>
<accession>A0ABZ2PJU2</accession>